<sequence length="445" mass="50789">MECPINQGNEFEERQLGSEGESAECCTTLDVEPGVTNGDRRMENSAVSELAEPYVGMEFDSEEDARAFYYDYARRKGFLARISSFYCSKLNGEKISREFVCSKQGFYKNTDVPNGTKKRRKRPSTRTGCTAMMTVRKQDPSGKWFVVKFHKDHNHPLLSPNEMWRVRPRRRTFDVKKRFADHLPEKRIRKLLASSNADSGGQSSMASNDNMKKRQRNFPGDCETLLEYLKHKIDDDGATNVYKVARFDQERKAQTVTFNIAEMRAHCSCKKFEFSGILCRHVLAVFRVTNIFTIPSHYILKRWTKNANNEVVLDQYGIEVQANYNERTMLRYNILCREALKFIEDAAQSADVFNVAMGGIRDTAKKVNAAKEIVARAEKMGIDGTMTEAQYPFLPDGCKCFNGTDKSGACFYLCPGWHTEHYSTMIVSKGGILTKNENPGRPIQL</sequence>
<dbReference type="Proteomes" id="UP001234297">
    <property type="component" value="Chromosome 1"/>
</dbReference>
<protein>
    <submittedName>
        <fullName evidence="1">Uncharacterized protein</fullName>
    </submittedName>
</protein>
<proteinExistence type="predicted"/>
<evidence type="ECO:0000313" key="1">
    <source>
        <dbReference type="EMBL" id="KAJ8649628.1"/>
    </source>
</evidence>
<keyword evidence="2" id="KW-1185">Reference proteome</keyword>
<dbReference type="EMBL" id="CM056809">
    <property type="protein sequence ID" value="KAJ8649628.1"/>
    <property type="molecule type" value="Genomic_DNA"/>
</dbReference>
<evidence type="ECO:0000313" key="2">
    <source>
        <dbReference type="Proteomes" id="UP001234297"/>
    </source>
</evidence>
<gene>
    <name evidence="1" type="ORF">MRB53_002651</name>
</gene>
<reference evidence="1 2" key="1">
    <citation type="journal article" date="2022" name="Hortic Res">
        <title>A haplotype resolved chromosomal level avocado genome allows analysis of novel avocado genes.</title>
        <authorList>
            <person name="Nath O."/>
            <person name="Fletcher S.J."/>
            <person name="Hayward A."/>
            <person name="Shaw L.M."/>
            <person name="Masouleh A.K."/>
            <person name="Furtado A."/>
            <person name="Henry R.J."/>
            <person name="Mitter N."/>
        </authorList>
    </citation>
    <scope>NUCLEOTIDE SEQUENCE [LARGE SCALE GENOMIC DNA]</scope>
    <source>
        <strain evidence="2">cv. Hass</strain>
    </source>
</reference>
<comment type="caution">
    <text evidence="1">The sequence shown here is derived from an EMBL/GenBank/DDBJ whole genome shotgun (WGS) entry which is preliminary data.</text>
</comment>
<organism evidence="1 2">
    <name type="scientific">Persea americana</name>
    <name type="common">Avocado</name>
    <dbReference type="NCBI Taxonomy" id="3435"/>
    <lineage>
        <taxon>Eukaryota</taxon>
        <taxon>Viridiplantae</taxon>
        <taxon>Streptophyta</taxon>
        <taxon>Embryophyta</taxon>
        <taxon>Tracheophyta</taxon>
        <taxon>Spermatophyta</taxon>
        <taxon>Magnoliopsida</taxon>
        <taxon>Magnoliidae</taxon>
        <taxon>Laurales</taxon>
        <taxon>Lauraceae</taxon>
        <taxon>Persea</taxon>
    </lineage>
</organism>
<name>A0ACC2MVG6_PERAE</name>
<accession>A0ACC2MVG6</accession>